<evidence type="ECO:0008006" key="3">
    <source>
        <dbReference type="Google" id="ProtNLM"/>
    </source>
</evidence>
<organism evidence="1 2">
    <name type="scientific">Pseudoalteromonas piscicida</name>
    <dbReference type="NCBI Taxonomy" id="43662"/>
    <lineage>
        <taxon>Bacteria</taxon>
        <taxon>Pseudomonadati</taxon>
        <taxon>Pseudomonadota</taxon>
        <taxon>Gammaproteobacteria</taxon>
        <taxon>Alteromonadales</taxon>
        <taxon>Pseudoalteromonadaceae</taxon>
        <taxon>Pseudoalteromonas</taxon>
    </lineage>
</organism>
<dbReference type="Pfam" id="PF11528">
    <property type="entry name" value="DUF3224"/>
    <property type="match status" value="1"/>
</dbReference>
<dbReference type="InterPro" id="IPR023159">
    <property type="entry name" value="SO1590-like_sf"/>
</dbReference>
<protein>
    <recommendedName>
        <fullName evidence="3">DUF3224 domain-containing protein</fullName>
    </recommendedName>
</protein>
<dbReference type="AlphaFoldDB" id="A0A2A5JP90"/>
<dbReference type="SUPFAM" id="SSF159238">
    <property type="entry name" value="SO1590-like"/>
    <property type="match status" value="1"/>
</dbReference>
<comment type="caution">
    <text evidence="1">The sequence shown here is derived from an EMBL/GenBank/DDBJ whole genome shotgun (WGS) entry which is preliminary data.</text>
</comment>
<proteinExistence type="predicted"/>
<accession>A0A2A5JP90</accession>
<dbReference type="InterPro" id="IPR021607">
    <property type="entry name" value="DUF3224"/>
</dbReference>
<evidence type="ECO:0000313" key="2">
    <source>
        <dbReference type="Proteomes" id="UP000228621"/>
    </source>
</evidence>
<dbReference type="RefSeq" id="WP_099642666.1">
    <property type="nucleotide sequence ID" value="NZ_JAQPZX010000001.1"/>
</dbReference>
<gene>
    <name evidence="1" type="ORF">CEX98_13910</name>
</gene>
<keyword evidence="2" id="KW-1185">Reference proteome</keyword>
<reference evidence="2" key="1">
    <citation type="journal article" date="2019" name="Genome Announc.">
        <title>Draft Genome Sequence of Pseudoalteromonas piscicida Strain 36Y ROTHPW, an Hypersaline Seawater Isolate from the South Coast of Sonora, Mexico.</title>
        <authorList>
            <person name="Sanchez-Diaz R."/>
            <person name="Molina-Garza Z.J."/>
            <person name="Cruz-Suarez L.E."/>
            <person name="Selvin J."/>
            <person name="Kiran G.S."/>
            <person name="Ibarra-Gamez J.C."/>
            <person name="Gomez-Gil B."/>
            <person name="Galaviz-Silva L."/>
        </authorList>
    </citation>
    <scope>NUCLEOTIDE SEQUENCE [LARGE SCALE GENOMIC DNA]</scope>
    <source>
        <strain evidence="2">36Y_RITHPW</strain>
    </source>
</reference>
<dbReference type="EMBL" id="NKHF01000062">
    <property type="protein sequence ID" value="PCK31149.1"/>
    <property type="molecule type" value="Genomic_DNA"/>
</dbReference>
<dbReference type="OrthoDB" id="69764at2"/>
<dbReference type="Gene3D" id="2.40.350.10">
    <property type="entry name" value="SO1590-like"/>
    <property type="match status" value="1"/>
</dbReference>
<evidence type="ECO:0000313" key="1">
    <source>
        <dbReference type="EMBL" id="PCK31149.1"/>
    </source>
</evidence>
<sequence length="127" mass="14030">MQLTGVYEIINWQETTEKQFDDGAKLSKAVVNLDYIGDIQGSSEVYYQLHYTEEGDVEFNGFEAVTGQFLGQQGKVVLMHDGRFKQGKAISNFTVVQSDVTSVTVGDKGSFESTEGKNANYQIVSAQ</sequence>
<dbReference type="Proteomes" id="UP000228621">
    <property type="component" value="Unassembled WGS sequence"/>
</dbReference>
<name>A0A2A5JP90_PSEO7</name>